<reference evidence="10" key="1">
    <citation type="journal article" date="2020" name="Nat. Commun.">
        <title>Genome sequence of the cluster root forming white lupin.</title>
        <authorList>
            <person name="Hufnagel B."/>
            <person name="Marques A."/>
            <person name="Soriano A."/>
            <person name="Marques L."/>
            <person name="Divol F."/>
            <person name="Doumas P."/>
            <person name="Sallet E."/>
            <person name="Mancinotti D."/>
            <person name="Carrere S."/>
            <person name="Marande W."/>
            <person name="Arribat S."/>
            <person name="Keller J."/>
            <person name="Huneau C."/>
            <person name="Blein T."/>
            <person name="Aime D."/>
            <person name="Laguerre M."/>
            <person name="Taylor J."/>
            <person name="Schubert V."/>
            <person name="Nelson M."/>
            <person name="Geu-Flores F."/>
            <person name="Crespi M."/>
            <person name="Gallardo-Guerrero K."/>
            <person name="Delaux P.-M."/>
            <person name="Salse J."/>
            <person name="Berges H."/>
            <person name="Guyot R."/>
            <person name="Gouzy J."/>
            <person name="Peret B."/>
        </authorList>
    </citation>
    <scope>NUCLEOTIDE SEQUENCE [LARGE SCALE GENOMIC DNA]</scope>
    <source>
        <strain evidence="10">cv. Amiga</strain>
    </source>
</reference>
<gene>
    <name evidence="9" type="ORF">Lalb_Chr20g0117871</name>
</gene>
<dbReference type="AlphaFoldDB" id="A0A6A4NPG9"/>
<accession>A0A6A4NPG9</accession>
<dbReference type="GO" id="GO:0004497">
    <property type="term" value="F:monooxygenase activity"/>
    <property type="evidence" value="ECO:0007669"/>
    <property type="project" value="UniProtKB-KW"/>
</dbReference>
<evidence type="ECO:0000256" key="1">
    <source>
        <dbReference type="ARBA" id="ARBA00001971"/>
    </source>
</evidence>
<evidence type="ECO:0000313" key="10">
    <source>
        <dbReference type="Proteomes" id="UP000447434"/>
    </source>
</evidence>
<keyword evidence="8" id="KW-1133">Transmembrane helix</keyword>
<dbReference type="GO" id="GO:0020037">
    <property type="term" value="F:heme binding"/>
    <property type="evidence" value="ECO:0007669"/>
    <property type="project" value="InterPro"/>
</dbReference>
<dbReference type="PANTHER" id="PTHR47946:SF14">
    <property type="entry name" value="CYTOCHROME P450 FAMILY PROTEIN"/>
    <property type="match status" value="1"/>
</dbReference>
<keyword evidence="8" id="KW-0812">Transmembrane</keyword>
<dbReference type="EMBL" id="WOCE01000020">
    <property type="protein sequence ID" value="KAE9591382.1"/>
    <property type="molecule type" value="Genomic_DNA"/>
</dbReference>
<keyword evidence="6" id="KW-0408">Iron</keyword>
<sequence>MSSELCSLLLPTILCSATLSFHAFFALLFVAAISSYWLVPGGLAWALSSNKNTISGPSGFPILGLVFSFTGALTHRVLSKLANGLKAKSLMSFSVGVIRFIISSNPDTAKEILNSSAFADCPVKKSVYELLLHRTMGFAPFGEYWRNLRRISATHLFAPRRIAATGEFRLNIGLNMVNQIKGLMESNNAVEVREILHFGSLNNVMKTVFRKSYDFGKSGDANDFEVEELVKKGYELLGMLLLDSKKILQFSLYRLIFYNSEIRMKLLSTFIKFSM</sequence>
<dbReference type="SUPFAM" id="SSF48264">
    <property type="entry name" value="Cytochrome P450"/>
    <property type="match status" value="1"/>
</dbReference>
<comment type="caution">
    <text evidence="9">The sequence shown here is derived from an EMBL/GenBank/DDBJ whole genome shotgun (WGS) entry which is preliminary data.</text>
</comment>
<dbReference type="InterPro" id="IPR001128">
    <property type="entry name" value="Cyt_P450"/>
</dbReference>
<proteinExistence type="inferred from homology"/>
<comment type="similarity">
    <text evidence="2">Belongs to the cytochrome P450 family.</text>
</comment>
<feature type="transmembrane region" description="Helical" evidence="8">
    <location>
        <begin position="59"/>
        <end position="78"/>
    </location>
</feature>
<keyword evidence="10" id="KW-1185">Reference proteome</keyword>
<evidence type="ECO:0000256" key="6">
    <source>
        <dbReference type="ARBA" id="ARBA00023004"/>
    </source>
</evidence>
<dbReference type="PANTHER" id="PTHR47946">
    <property type="entry name" value="CYTOCHROME P450 78A7-RELATED"/>
    <property type="match status" value="1"/>
</dbReference>
<organism evidence="9 10">
    <name type="scientific">Lupinus albus</name>
    <name type="common">White lupine</name>
    <name type="synonym">Lupinus termis</name>
    <dbReference type="NCBI Taxonomy" id="3870"/>
    <lineage>
        <taxon>Eukaryota</taxon>
        <taxon>Viridiplantae</taxon>
        <taxon>Streptophyta</taxon>
        <taxon>Embryophyta</taxon>
        <taxon>Tracheophyta</taxon>
        <taxon>Spermatophyta</taxon>
        <taxon>Magnoliopsida</taxon>
        <taxon>eudicotyledons</taxon>
        <taxon>Gunneridae</taxon>
        <taxon>Pentapetalae</taxon>
        <taxon>rosids</taxon>
        <taxon>fabids</taxon>
        <taxon>Fabales</taxon>
        <taxon>Fabaceae</taxon>
        <taxon>Papilionoideae</taxon>
        <taxon>50 kb inversion clade</taxon>
        <taxon>genistoids sensu lato</taxon>
        <taxon>core genistoids</taxon>
        <taxon>Genisteae</taxon>
        <taxon>Lupinus</taxon>
    </lineage>
</organism>
<keyword evidence="8" id="KW-0472">Membrane</keyword>
<evidence type="ECO:0000256" key="8">
    <source>
        <dbReference type="SAM" id="Phobius"/>
    </source>
</evidence>
<keyword evidence="7" id="KW-0503">Monooxygenase</keyword>
<evidence type="ECO:0000256" key="5">
    <source>
        <dbReference type="ARBA" id="ARBA00023002"/>
    </source>
</evidence>
<dbReference type="GO" id="GO:0016705">
    <property type="term" value="F:oxidoreductase activity, acting on paired donors, with incorporation or reduction of molecular oxygen"/>
    <property type="evidence" value="ECO:0007669"/>
    <property type="project" value="InterPro"/>
</dbReference>
<dbReference type="Gene3D" id="1.10.630.10">
    <property type="entry name" value="Cytochrome P450"/>
    <property type="match status" value="1"/>
</dbReference>
<dbReference type="Proteomes" id="UP000447434">
    <property type="component" value="Chromosome 20"/>
</dbReference>
<keyword evidence="4" id="KW-0479">Metal-binding</keyword>
<comment type="cofactor">
    <cofactor evidence="1">
        <name>heme</name>
        <dbReference type="ChEBI" id="CHEBI:30413"/>
    </cofactor>
</comment>
<dbReference type="OrthoDB" id="1689158at2759"/>
<evidence type="ECO:0000313" key="9">
    <source>
        <dbReference type="EMBL" id="KAE9591382.1"/>
    </source>
</evidence>
<name>A0A6A4NPG9_LUPAL</name>
<dbReference type="GO" id="GO:0005506">
    <property type="term" value="F:iron ion binding"/>
    <property type="evidence" value="ECO:0007669"/>
    <property type="project" value="InterPro"/>
</dbReference>
<evidence type="ECO:0000256" key="7">
    <source>
        <dbReference type="ARBA" id="ARBA00023033"/>
    </source>
</evidence>
<dbReference type="Pfam" id="PF00067">
    <property type="entry name" value="p450"/>
    <property type="match status" value="1"/>
</dbReference>
<protein>
    <submittedName>
        <fullName evidence="9">Putative ferruginol synthase</fullName>
    </submittedName>
</protein>
<evidence type="ECO:0000256" key="4">
    <source>
        <dbReference type="ARBA" id="ARBA00022723"/>
    </source>
</evidence>
<dbReference type="InterPro" id="IPR051996">
    <property type="entry name" value="Cytochrome_P450_78A"/>
</dbReference>
<feature type="transmembrane region" description="Helical" evidence="8">
    <location>
        <begin position="12"/>
        <end position="39"/>
    </location>
</feature>
<evidence type="ECO:0000256" key="2">
    <source>
        <dbReference type="ARBA" id="ARBA00010617"/>
    </source>
</evidence>
<keyword evidence="5" id="KW-0560">Oxidoreductase</keyword>
<dbReference type="InterPro" id="IPR036396">
    <property type="entry name" value="Cyt_P450_sf"/>
</dbReference>
<keyword evidence="3" id="KW-0349">Heme</keyword>
<evidence type="ECO:0000256" key="3">
    <source>
        <dbReference type="ARBA" id="ARBA00022617"/>
    </source>
</evidence>